<feature type="compositionally biased region" description="Basic and acidic residues" evidence="1">
    <location>
        <begin position="305"/>
        <end position="316"/>
    </location>
</feature>
<feature type="compositionally biased region" description="Low complexity" evidence="1">
    <location>
        <begin position="122"/>
        <end position="133"/>
    </location>
</feature>
<feature type="non-terminal residue" evidence="2">
    <location>
        <position position="398"/>
    </location>
</feature>
<feature type="compositionally biased region" description="Low complexity" evidence="1">
    <location>
        <begin position="326"/>
        <end position="338"/>
    </location>
</feature>
<protein>
    <submittedName>
        <fullName evidence="2">Protein translocase subunit SecD</fullName>
    </submittedName>
</protein>
<organism evidence="2">
    <name type="scientific">uncultured Gemmatimonadota bacterium</name>
    <dbReference type="NCBI Taxonomy" id="203437"/>
    <lineage>
        <taxon>Bacteria</taxon>
        <taxon>Pseudomonadati</taxon>
        <taxon>Gemmatimonadota</taxon>
        <taxon>environmental samples</taxon>
    </lineage>
</organism>
<dbReference type="AlphaFoldDB" id="A0A6J4K404"/>
<sequence>VSERQSPSGLDPRARGRLRRPPLLEPGPQGPDGHPGAGPAGRHPHGSRGGRDRQGAHRPAAQRCHRPRAEGGAHSRERARRVGAGGAEGRQRPHRGGAGRPAEHEPGPRRDLQGRVPGVPDRQPAGRGAARAGPPGPGRGPRLPQRGARGPRGRVAGGGRVQAEGRRGRQRYGGQALRKQGRQRGPRGAAAVRRGGHRRRQPLAAPPGRGRGGAPRNRGPVGRARGGREQAVPLAVVRAEPRHHDGRVPAVGGGGDGPAVQPPGGELRAEPPRRAGVRARNGPQPAAADGHRARQPGVHGPGHPGADRAQRADHPGQRHARRRQRAGPGAARGRPAGAAEDRRGALGRPHHGGRLGAGGLHRRPDRPGRRGADHDRLLPRGGAVRRHRAVAVRAVHAG</sequence>
<feature type="non-terminal residue" evidence="2">
    <location>
        <position position="1"/>
    </location>
</feature>
<gene>
    <name evidence="2" type="ORF">AVDCRST_MAG89-90</name>
</gene>
<proteinExistence type="predicted"/>
<feature type="compositionally biased region" description="Basic and acidic residues" evidence="1">
    <location>
        <begin position="67"/>
        <end position="76"/>
    </location>
</feature>
<reference evidence="2" key="1">
    <citation type="submission" date="2020-02" db="EMBL/GenBank/DDBJ databases">
        <authorList>
            <person name="Meier V. D."/>
        </authorList>
    </citation>
    <scope>NUCLEOTIDE SEQUENCE</scope>
    <source>
        <strain evidence="2">AVDCRST_MAG89</strain>
    </source>
</reference>
<dbReference type="EMBL" id="CADCTV010000024">
    <property type="protein sequence ID" value="CAA9295360.1"/>
    <property type="molecule type" value="Genomic_DNA"/>
</dbReference>
<evidence type="ECO:0000256" key="1">
    <source>
        <dbReference type="SAM" id="MobiDB-lite"/>
    </source>
</evidence>
<name>A0A6J4K404_9BACT</name>
<feature type="compositionally biased region" description="Low complexity" evidence="1">
    <location>
        <begin position="202"/>
        <end position="223"/>
    </location>
</feature>
<feature type="compositionally biased region" description="Basic and acidic residues" evidence="1">
    <location>
        <begin position="101"/>
        <end position="113"/>
    </location>
</feature>
<evidence type="ECO:0000313" key="2">
    <source>
        <dbReference type="EMBL" id="CAA9295360.1"/>
    </source>
</evidence>
<accession>A0A6J4K404</accession>
<feature type="compositionally biased region" description="Basic and acidic residues" evidence="1">
    <location>
        <begin position="365"/>
        <end position="378"/>
    </location>
</feature>
<feature type="region of interest" description="Disordered" evidence="1">
    <location>
        <begin position="1"/>
        <end position="398"/>
    </location>
</feature>